<keyword evidence="7" id="KW-0234">DNA repair</keyword>
<dbReference type="eggNOG" id="COG0350">
    <property type="taxonomic scope" value="Bacteria"/>
</dbReference>
<comment type="catalytic activity">
    <reaction evidence="8">
        <text>a 6-O-methyl-2'-deoxyguanosine in DNA + L-cysteinyl-[protein] = S-methyl-L-cysteinyl-[protein] + a 2'-deoxyguanosine in DNA</text>
        <dbReference type="Rhea" id="RHEA:24000"/>
        <dbReference type="Rhea" id="RHEA-COMP:10131"/>
        <dbReference type="Rhea" id="RHEA-COMP:10132"/>
        <dbReference type="Rhea" id="RHEA-COMP:11367"/>
        <dbReference type="Rhea" id="RHEA-COMP:11368"/>
        <dbReference type="ChEBI" id="CHEBI:29950"/>
        <dbReference type="ChEBI" id="CHEBI:82612"/>
        <dbReference type="ChEBI" id="CHEBI:85445"/>
        <dbReference type="ChEBI" id="CHEBI:85448"/>
        <dbReference type="EC" id="2.1.1.63"/>
    </reaction>
</comment>
<dbReference type="OrthoDB" id="9802228at2"/>
<keyword evidence="4" id="KW-0489">Methyltransferase</keyword>
<comment type="catalytic activity">
    <reaction evidence="1">
        <text>a 4-O-methyl-thymidine in DNA + L-cysteinyl-[protein] = a thymidine in DNA + S-methyl-L-cysteinyl-[protein]</text>
        <dbReference type="Rhea" id="RHEA:53428"/>
        <dbReference type="Rhea" id="RHEA-COMP:10131"/>
        <dbReference type="Rhea" id="RHEA-COMP:10132"/>
        <dbReference type="Rhea" id="RHEA-COMP:13555"/>
        <dbReference type="Rhea" id="RHEA-COMP:13556"/>
        <dbReference type="ChEBI" id="CHEBI:29950"/>
        <dbReference type="ChEBI" id="CHEBI:82612"/>
        <dbReference type="ChEBI" id="CHEBI:137386"/>
        <dbReference type="ChEBI" id="CHEBI:137387"/>
        <dbReference type="EC" id="2.1.1.63"/>
    </reaction>
</comment>
<keyword evidence="11" id="KW-1185">Reference proteome</keyword>
<name>G9WGB3_9LACO</name>
<dbReference type="GO" id="GO:0006281">
    <property type="term" value="P:DNA repair"/>
    <property type="evidence" value="ECO:0007669"/>
    <property type="project" value="UniProtKB-KW"/>
</dbReference>
<comment type="similarity">
    <text evidence="2">Belongs to the MGMT family.</text>
</comment>
<accession>G9WGB3</accession>
<evidence type="ECO:0000256" key="5">
    <source>
        <dbReference type="ARBA" id="ARBA00022679"/>
    </source>
</evidence>
<dbReference type="RefSeq" id="WP_007746798.1">
    <property type="nucleotide sequence ID" value="NZ_CM001398.1"/>
</dbReference>
<organism evidence="10 11">
    <name type="scientific">Oenococcus kitaharae DSM 17330</name>
    <dbReference type="NCBI Taxonomy" id="1045004"/>
    <lineage>
        <taxon>Bacteria</taxon>
        <taxon>Bacillati</taxon>
        <taxon>Bacillota</taxon>
        <taxon>Bacilli</taxon>
        <taxon>Lactobacillales</taxon>
        <taxon>Lactobacillaceae</taxon>
        <taxon>Oenococcus</taxon>
    </lineage>
</organism>
<dbReference type="NCBIfam" id="TIGR00589">
    <property type="entry name" value="ogt"/>
    <property type="match status" value="1"/>
</dbReference>
<evidence type="ECO:0000313" key="10">
    <source>
        <dbReference type="EMBL" id="EHN59721.1"/>
    </source>
</evidence>
<dbReference type="InterPro" id="IPR014048">
    <property type="entry name" value="MethylDNA_cys_MeTrfase_DNA-bd"/>
</dbReference>
<sequence>METQGQPQIYYASLPFQDWSFSYFYTDKGLVFTTFQADALDAFDKRFDKAGVPLLQSNTAADQQFSAYFAGRQTKIDLSIDWHFLSLSDFSRQVLKVLQTVTHRISYSELADRVGKAKAVRAVASAVGKNPVEVVIACHRIVRQSGELGQYRDGVIIKRALLELEGQVGQTASRKNY</sequence>
<dbReference type="CDD" id="cd06445">
    <property type="entry name" value="ATase"/>
    <property type="match status" value="1"/>
</dbReference>
<dbReference type="STRING" id="336988.NT96_01875"/>
<dbReference type="Gene3D" id="1.10.10.10">
    <property type="entry name" value="Winged helix-like DNA-binding domain superfamily/Winged helix DNA-binding domain"/>
    <property type="match status" value="1"/>
</dbReference>
<dbReference type="GO" id="GO:0032259">
    <property type="term" value="P:methylation"/>
    <property type="evidence" value="ECO:0007669"/>
    <property type="project" value="UniProtKB-KW"/>
</dbReference>
<dbReference type="InterPro" id="IPR036217">
    <property type="entry name" value="MethylDNA_cys_MeTrfase_DNAb"/>
</dbReference>
<dbReference type="AlphaFoldDB" id="G9WGB3"/>
<evidence type="ECO:0000256" key="2">
    <source>
        <dbReference type="ARBA" id="ARBA00008711"/>
    </source>
</evidence>
<dbReference type="PATRIC" id="fig|1045004.4.peg.1615"/>
<gene>
    <name evidence="10" type="ORF">OKIT_1645</name>
</gene>
<dbReference type="FunFam" id="1.10.10.10:FF:000214">
    <property type="entry name" value="Methylated-DNA--protein-cysteine methyltransferase"/>
    <property type="match status" value="1"/>
</dbReference>
<evidence type="ECO:0000256" key="1">
    <source>
        <dbReference type="ARBA" id="ARBA00001286"/>
    </source>
</evidence>
<evidence type="ECO:0000313" key="11">
    <source>
        <dbReference type="Proteomes" id="UP000004959"/>
    </source>
</evidence>
<proteinExistence type="inferred from homology"/>
<evidence type="ECO:0000259" key="9">
    <source>
        <dbReference type="Pfam" id="PF01035"/>
    </source>
</evidence>
<dbReference type="GO" id="GO:0003908">
    <property type="term" value="F:methylated-DNA-[protein]-cysteine S-methyltransferase activity"/>
    <property type="evidence" value="ECO:0007669"/>
    <property type="project" value="UniProtKB-EC"/>
</dbReference>
<evidence type="ECO:0000256" key="7">
    <source>
        <dbReference type="ARBA" id="ARBA00023204"/>
    </source>
</evidence>
<dbReference type="HOGENOM" id="CLU_000445_52_2_9"/>
<comment type="caution">
    <text evidence="10">The sequence shown here is derived from an EMBL/GenBank/DDBJ whole genome shotgun (WGS) entry which is preliminary data.</text>
</comment>
<evidence type="ECO:0000256" key="8">
    <source>
        <dbReference type="ARBA" id="ARBA00049348"/>
    </source>
</evidence>
<dbReference type="PANTHER" id="PTHR10815:SF13">
    <property type="entry name" value="METHYLATED-DNA--PROTEIN-CYSTEINE METHYLTRANSFERASE"/>
    <property type="match status" value="1"/>
</dbReference>
<dbReference type="EMBL" id="AFVZ01000001">
    <property type="protein sequence ID" value="EHN59721.1"/>
    <property type="molecule type" value="Genomic_DNA"/>
</dbReference>
<evidence type="ECO:0000256" key="6">
    <source>
        <dbReference type="ARBA" id="ARBA00022763"/>
    </source>
</evidence>
<evidence type="ECO:0000256" key="3">
    <source>
        <dbReference type="ARBA" id="ARBA00011918"/>
    </source>
</evidence>
<evidence type="ECO:0000256" key="4">
    <source>
        <dbReference type="ARBA" id="ARBA00022603"/>
    </source>
</evidence>
<feature type="domain" description="Methylated-DNA-[protein]-cysteine S-methyltransferase DNA binding" evidence="9">
    <location>
        <begin position="89"/>
        <end position="166"/>
    </location>
</feature>
<reference evidence="10 11" key="1">
    <citation type="journal article" date="2012" name="PLoS ONE">
        <title>Functional divergence in the genus oenococcus as predicted by genome sequencing of the newly-described species, Oenococcus kitaharae.</title>
        <authorList>
            <person name="Borneman A.R."/>
            <person name="McCarthy J.M."/>
            <person name="Chambers P.J."/>
            <person name="Bartowsky E.J."/>
        </authorList>
    </citation>
    <scope>NUCLEOTIDE SEQUENCE [LARGE SCALE GENOMIC DNA]</scope>
    <source>
        <strain evidence="11">DSM17330</strain>
    </source>
</reference>
<dbReference type="Proteomes" id="UP000004959">
    <property type="component" value="Chromosome"/>
</dbReference>
<protein>
    <recommendedName>
        <fullName evidence="3">methylated-DNA--[protein]-cysteine S-methyltransferase</fullName>
        <ecNumber evidence="3">2.1.1.63</ecNumber>
    </recommendedName>
</protein>
<dbReference type="EC" id="2.1.1.63" evidence="3"/>
<dbReference type="SUPFAM" id="SSF46767">
    <property type="entry name" value="Methylated DNA-protein cysteine methyltransferase, C-terminal domain"/>
    <property type="match status" value="1"/>
</dbReference>
<keyword evidence="6" id="KW-0227">DNA damage</keyword>
<dbReference type="InterPro" id="IPR036388">
    <property type="entry name" value="WH-like_DNA-bd_sf"/>
</dbReference>
<dbReference type="Pfam" id="PF01035">
    <property type="entry name" value="DNA_binding_1"/>
    <property type="match status" value="1"/>
</dbReference>
<keyword evidence="5" id="KW-0808">Transferase</keyword>
<dbReference type="PANTHER" id="PTHR10815">
    <property type="entry name" value="METHYLATED-DNA--PROTEIN-CYSTEINE METHYLTRANSFERASE"/>
    <property type="match status" value="1"/>
</dbReference>